<protein>
    <submittedName>
        <fullName evidence="1">Uncharacterized protein</fullName>
    </submittedName>
</protein>
<reference evidence="1" key="1">
    <citation type="submission" date="2015-12" db="EMBL/GenBank/DDBJ databases">
        <title>De novo transcriptome assembly of four potential Pierce s Disease insect vectors from Arizona vineyards.</title>
        <authorList>
            <person name="Tassone E.E."/>
        </authorList>
    </citation>
    <scope>NUCLEOTIDE SEQUENCE</scope>
</reference>
<dbReference type="AlphaFoldDB" id="A0A1B6DTZ7"/>
<gene>
    <name evidence="1" type="ORF">g.20694</name>
</gene>
<sequence>MGIWKQIKKLCCGCIQSCEEKEEIKMPWMKKEEKKEEEEQVPTLEQLLKCIDEYKYEDEPECYELFEPTLVTEMFEPKFVADFYEKLNYKSDDYLNYNLLIRTKSLSFLDDEEIEDDSYSIAHGIVDDIFMKLPLDEILHATSCHF</sequence>
<evidence type="ECO:0000313" key="1">
    <source>
        <dbReference type="EMBL" id="JAS29157.1"/>
    </source>
</evidence>
<accession>A0A1B6DTZ7</accession>
<name>A0A1B6DTZ7_9HEMI</name>
<proteinExistence type="predicted"/>
<organism evidence="1">
    <name type="scientific">Clastoptera arizonana</name>
    <name type="common">Arizona spittle bug</name>
    <dbReference type="NCBI Taxonomy" id="38151"/>
    <lineage>
        <taxon>Eukaryota</taxon>
        <taxon>Metazoa</taxon>
        <taxon>Ecdysozoa</taxon>
        <taxon>Arthropoda</taxon>
        <taxon>Hexapoda</taxon>
        <taxon>Insecta</taxon>
        <taxon>Pterygota</taxon>
        <taxon>Neoptera</taxon>
        <taxon>Paraneoptera</taxon>
        <taxon>Hemiptera</taxon>
        <taxon>Auchenorrhyncha</taxon>
        <taxon>Cercopoidea</taxon>
        <taxon>Clastopteridae</taxon>
        <taxon>Clastoptera</taxon>
    </lineage>
</organism>
<dbReference type="EMBL" id="GEDC01008141">
    <property type="protein sequence ID" value="JAS29157.1"/>
    <property type="molecule type" value="Transcribed_RNA"/>
</dbReference>